<reference evidence="3 4" key="1">
    <citation type="journal article" date="2022" name="bioRxiv">
        <title>Genomics of Preaxostyla Flagellates Illuminates Evolutionary Transitions and the Path Towards Mitochondrial Loss.</title>
        <authorList>
            <person name="Novak L.V.F."/>
            <person name="Treitli S.C."/>
            <person name="Pyrih J."/>
            <person name="Halakuc P."/>
            <person name="Pipaliya S.V."/>
            <person name="Vacek V."/>
            <person name="Brzon O."/>
            <person name="Soukal P."/>
            <person name="Eme L."/>
            <person name="Dacks J.B."/>
            <person name="Karnkowska A."/>
            <person name="Elias M."/>
            <person name="Hampl V."/>
        </authorList>
    </citation>
    <scope>NUCLEOTIDE SEQUENCE [LARGE SCALE GENOMIC DNA]</scope>
    <source>
        <strain evidence="3">NAU3</strain>
        <tissue evidence="3">Gut</tissue>
    </source>
</reference>
<comment type="caution">
    <text evidence="3">The sequence shown here is derived from an EMBL/GenBank/DDBJ whole genome shotgun (WGS) entry which is preliminary data.</text>
</comment>
<dbReference type="InterPro" id="IPR029064">
    <property type="entry name" value="Ribosomal_eL30-like_sf"/>
</dbReference>
<accession>A0ABQ9XYM2</accession>
<name>A0ABQ9XYM2_9EUKA</name>
<dbReference type="Gene3D" id="3.30.1330.30">
    <property type="match status" value="1"/>
</dbReference>
<feature type="domain" description="eRF1" evidence="2">
    <location>
        <begin position="12"/>
        <end position="57"/>
    </location>
</feature>
<dbReference type="PANTHER" id="PTHR10113">
    <property type="entry name" value="PEPTIDE CHAIN RELEASE FACTOR SUBUNIT 1"/>
    <property type="match status" value="1"/>
</dbReference>
<organism evidence="3 4">
    <name type="scientific">Blattamonas nauphoetae</name>
    <dbReference type="NCBI Taxonomy" id="2049346"/>
    <lineage>
        <taxon>Eukaryota</taxon>
        <taxon>Metamonada</taxon>
        <taxon>Preaxostyla</taxon>
        <taxon>Oxymonadida</taxon>
        <taxon>Blattamonas</taxon>
    </lineage>
</organism>
<sequence>MDGVELAVEDSEPLSDWLVLNHTHFGCTLHTVTDRSQEGSQFCRGFGGIGGLLRFNVDVGGLNEQLGVCEEDEDESSFLSSGEYFVESEDEDAFDAESMIVNTPNWNEIPLLIRDWDGKDEASMCRLLDEMSRILTILSDSDLPLTNKRHLLSTLSTFSQTPDQSKKVHTRVRQCITLLESVQDGPLMVVDTDEFRTMEESLSTLKQRTVELMKHNKALTDRVAQAEEEKRIAEEKMRSAEEGKRIAEERQRQAEEQKGQALRDKDNLTSEVILMKQECEEARKEKVKSETEIQRLMGIVEEQKQQLTDVPIWVGTESLQTLDRTAHTLTPTTLTQIIVTPKENLWRTAFTQPIDEGEWEFKIRARDNNFVNVRLGFIRHPLPEDATQHPCGYYHSGIGGDFYLWDGKMWKSGKEFKPVGTNKKCDRIGQTSAIRVIMWRREARLFVDDEEQPGIFSDIPSPLCLGITTGFTIENLSVEMLWLKRLRGNEELERADVEERRTLKSENDILKHQLADVPIWVGTESLQTLDRTAHTLTPTTLTQIIVTPKENLWRTAFTQPIDEGEWEFKIRARDNNFVNVRLGFIRHPLPEDATQHPCGYYHSGIGGDFYLWDGKMWKSGKEFKPVGTNKKCDRIGQTSAIRVIMWRREARLFVDDEEQPGIFSDIPSPLCLGITTGFTIENLSVEMLWLKRLRA</sequence>
<evidence type="ECO:0000256" key="1">
    <source>
        <dbReference type="SAM" id="MobiDB-lite"/>
    </source>
</evidence>
<dbReference type="SUPFAM" id="SSF55315">
    <property type="entry name" value="L30e-like"/>
    <property type="match status" value="1"/>
</dbReference>
<dbReference type="EMBL" id="JARBJD010000054">
    <property type="protein sequence ID" value="KAK2956579.1"/>
    <property type="molecule type" value="Genomic_DNA"/>
</dbReference>
<evidence type="ECO:0000313" key="4">
    <source>
        <dbReference type="Proteomes" id="UP001281761"/>
    </source>
</evidence>
<dbReference type="Pfam" id="PF03465">
    <property type="entry name" value="eRF1_3"/>
    <property type="match status" value="1"/>
</dbReference>
<proteinExistence type="predicted"/>
<dbReference type="InterPro" id="IPR004403">
    <property type="entry name" value="Peptide_chain-rel_eRF1/aRF1"/>
</dbReference>
<gene>
    <name evidence="3" type="ORF">BLNAU_8419</name>
</gene>
<evidence type="ECO:0000259" key="2">
    <source>
        <dbReference type="Pfam" id="PF03465"/>
    </source>
</evidence>
<keyword evidence="4" id="KW-1185">Reference proteome</keyword>
<dbReference type="Proteomes" id="UP001281761">
    <property type="component" value="Unassembled WGS sequence"/>
</dbReference>
<feature type="region of interest" description="Disordered" evidence="1">
    <location>
        <begin position="225"/>
        <end position="264"/>
    </location>
</feature>
<protein>
    <recommendedName>
        <fullName evidence="2">eRF1 domain-containing protein</fullName>
    </recommendedName>
</protein>
<dbReference type="InterPro" id="IPR005142">
    <property type="entry name" value="eRF1_3"/>
</dbReference>
<evidence type="ECO:0000313" key="3">
    <source>
        <dbReference type="EMBL" id="KAK2956579.1"/>
    </source>
</evidence>